<evidence type="ECO:0000313" key="2">
    <source>
        <dbReference type="EMBL" id="KZX13194.1"/>
    </source>
</evidence>
<organism evidence="2 3">
    <name type="scientific">Methanobrevibacter curvatus</name>
    <dbReference type="NCBI Taxonomy" id="49547"/>
    <lineage>
        <taxon>Archaea</taxon>
        <taxon>Methanobacteriati</taxon>
        <taxon>Methanobacteriota</taxon>
        <taxon>Methanomada group</taxon>
        <taxon>Methanobacteria</taxon>
        <taxon>Methanobacteriales</taxon>
        <taxon>Methanobacteriaceae</taxon>
        <taxon>Methanobrevibacter</taxon>
    </lineage>
</organism>
<name>A0A166BDQ4_9EURY</name>
<feature type="transmembrane region" description="Helical" evidence="1">
    <location>
        <begin position="32"/>
        <end position="58"/>
    </location>
</feature>
<keyword evidence="1" id="KW-0812">Transmembrane</keyword>
<evidence type="ECO:0000256" key="1">
    <source>
        <dbReference type="SAM" id="Phobius"/>
    </source>
</evidence>
<dbReference type="PATRIC" id="fig|49547.3.peg.781"/>
<reference evidence="2 3" key="1">
    <citation type="submission" date="2016-04" db="EMBL/GenBank/DDBJ databases">
        <title>Genome sequence of Methanobrevibacter curvatus DSM 11111.</title>
        <authorList>
            <person name="Poehlein A."/>
            <person name="Seedorf H."/>
            <person name="Daniel R."/>
        </authorList>
    </citation>
    <scope>NUCLEOTIDE SEQUENCE [LARGE SCALE GENOMIC DNA]</scope>
    <source>
        <strain evidence="2 3">DSM 11111</strain>
    </source>
</reference>
<gene>
    <name evidence="2" type="ORF">MBCUR_07210</name>
</gene>
<dbReference type="AlphaFoldDB" id="A0A166BDQ4"/>
<evidence type="ECO:0000313" key="3">
    <source>
        <dbReference type="Proteomes" id="UP000077245"/>
    </source>
</evidence>
<sequence>MNYKKNYVESNIFKKRTWVDEFSTKNYDLRGIYSLIFILGMLISCVLITVATTSTGIVV</sequence>
<protein>
    <submittedName>
        <fullName evidence="2">Uncharacterized protein</fullName>
    </submittedName>
</protein>
<dbReference type="RefSeq" id="WP_067090315.1">
    <property type="nucleotide sequence ID" value="NZ_LWMV01000154.1"/>
</dbReference>
<keyword evidence="1" id="KW-1133">Transmembrane helix</keyword>
<accession>A0A166BDQ4</accession>
<keyword evidence="3" id="KW-1185">Reference proteome</keyword>
<proteinExistence type="predicted"/>
<dbReference type="EMBL" id="LWMV01000154">
    <property type="protein sequence ID" value="KZX13194.1"/>
    <property type="molecule type" value="Genomic_DNA"/>
</dbReference>
<keyword evidence="1" id="KW-0472">Membrane</keyword>
<dbReference type="Proteomes" id="UP000077245">
    <property type="component" value="Unassembled WGS sequence"/>
</dbReference>
<comment type="caution">
    <text evidence="2">The sequence shown here is derived from an EMBL/GenBank/DDBJ whole genome shotgun (WGS) entry which is preliminary data.</text>
</comment>